<evidence type="ECO:0000259" key="7">
    <source>
        <dbReference type="Pfam" id="PF12823"/>
    </source>
</evidence>
<evidence type="ECO:0000256" key="5">
    <source>
        <dbReference type="ARBA" id="ARBA00023136"/>
    </source>
</evidence>
<dbReference type="Proteomes" id="UP000540685">
    <property type="component" value="Unassembled WGS sequence"/>
</dbReference>
<keyword evidence="5" id="KW-0472">Membrane</keyword>
<proteinExistence type="predicted"/>
<keyword evidence="4" id="KW-1133">Transmembrane helix</keyword>
<evidence type="ECO:0000256" key="4">
    <source>
        <dbReference type="ARBA" id="ARBA00022989"/>
    </source>
</evidence>
<accession>A0A7W9IHI7</accession>
<dbReference type="InterPro" id="IPR023845">
    <property type="entry name" value="DUF3817_TM"/>
</dbReference>
<evidence type="ECO:0000256" key="1">
    <source>
        <dbReference type="ARBA" id="ARBA00004651"/>
    </source>
</evidence>
<gene>
    <name evidence="8" type="ORF">F4562_003758</name>
</gene>
<reference evidence="8 9" key="1">
    <citation type="submission" date="2020-08" db="EMBL/GenBank/DDBJ databases">
        <title>Sequencing the genomes of 1000 actinobacteria strains.</title>
        <authorList>
            <person name="Klenk H.-P."/>
        </authorList>
    </citation>
    <scope>NUCLEOTIDE SEQUENCE [LARGE SCALE GENOMIC DNA]</scope>
    <source>
        <strain evidence="8 9">DSM 46887</strain>
    </source>
</reference>
<evidence type="ECO:0000256" key="6">
    <source>
        <dbReference type="SAM" id="MobiDB-lite"/>
    </source>
</evidence>
<feature type="region of interest" description="Disordered" evidence="6">
    <location>
        <begin position="85"/>
        <end position="105"/>
    </location>
</feature>
<sequence>MPPHPLRIAARVEAVTLVVLLLNVATVHIQQITSLMGPLHGCAYIFVVAAVLRQPGADGVAKALALVPGAGGLLALRRLAGAGNAPAVPAGGAGNASAAGVRPAD</sequence>
<keyword evidence="2" id="KW-1003">Cell membrane</keyword>
<protein>
    <recommendedName>
        <fullName evidence="7">DUF3817 domain-containing protein</fullName>
    </recommendedName>
</protein>
<evidence type="ECO:0000313" key="8">
    <source>
        <dbReference type="EMBL" id="MBB5820696.1"/>
    </source>
</evidence>
<feature type="domain" description="DUF3817" evidence="7">
    <location>
        <begin position="6"/>
        <end position="52"/>
    </location>
</feature>
<dbReference type="RefSeq" id="WP_184543011.1">
    <property type="nucleotide sequence ID" value="NZ_JACHMP010000001.1"/>
</dbReference>
<dbReference type="GO" id="GO:0005886">
    <property type="term" value="C:plasma membrane"/>
    <property type="evidence" value="ECO:0007669"/>
    <property type="project" value="UniProtKB-SubCell"/>
</dbReference>
<evidence type="ECO:0000313" key="9">
    <source>
        <dbReference type="Proteomes" id="UP000540685"/>
    </source>
</evidence>
<evidence type="ECO:0000256" key="3">
    <source>
        <dbReference type="ARBA" id="ARBA00022692"/>
    </source>
</evidence>
<comment type="caution">
    <text evidence="8">The sequence shown here is derived from an EMBL/GenBank/DDBJ whole genome shotgun (WGS) entry which is preliminary data.</text>
</comment>
<keyword evidence="9" id="KW-1185">Reference proteome</keyword>
<dbReference type="EMBL" id="JACHMP010000001">
    <property type="protein sequence ID" value="MBB5820696.1"/>
    <property type="molecule type" value="Genomic_DNA"/>
</dbReference>
<dbReference type="AlphaFoldDB" id="A0A7W9IHI7"/>
<dbReference type="Pfam" id="PF12823">
    <property type="entry name" value="DUF3817"/>
    <property type="match status" value="1"/>
</dbReference>
<evidence type="ECO:0000256" key="2">
    <source>
        <dbReference type="ARBA" id="ARBA00022475"/>
    </source>
</evidence>
<keyword evidence="3" id="KW-0812">Transmembrane</keyword>
<comment type="subcellular location">
    <subcellularLocation>
        <location evidence="1">Cell membrane</location>
        <topology evidence="1">Multi-pass membrane protein</topology>
    </subcellularLocation>
</comment>
<organism evidence="8 9">
    <name type="scientific">Streptosporangium becharense</name>
    <dbReference type="NCBI Taxonomy" id="1816182"/>
    <lineage>
        <taxon>Bacteria</taxon>
        <taxon>Bacillati</taxon>
        <taxon>Actinomycetota</taxon>
        <taxon>Actinomycetes</taxon>
        <taxon>Streptosporangiales</taxon>
        <taxon>Streptosporangiaceae</taxon>
        <taxon>Streptosporangium</taxon>
    </lineage>
</organism>
<name>A0A7W9IHI7_9ACTN</name>